<sequence length="91" mass="11184">MAEKKITKHDFDIEYPLWNDMDKDKIQFRRLDNGYSIVYEDEEKHEDENRREYRSRSISFSQTYGERKLKDANMVVEDNKIKVKGWFDNKE</sequence>
<evidence type="ECO:0000313" key="3">
    <source>
        <dbReference type="Proteomes" id="UP001059546"/>
    </source>
</evidence>
<reference evidence="2 4" key="2">
    <citation type="submission" date="2023-02" db="EMBL/GenBank/DDBJ databases">
        <title>Encephalitozoon hellem ATCC 50451 complete genome.</title>
        <authorList>
            <person name="Mascarenhas dos Santos A.C."/>
            <person name="Julian A.T."/>
            <person name="Pombert J.-F."/>
        </authorList>
    </citation>
    <scope>NUCLEOTIDE SEQUENCE [LARGE SCALE GENOMIC DNA]</scope>
    <source>
        <strain evidence="2 4">ATCC 50451</strain>
    </source>
</reference>
<evidence type="ECO:0000313" key="2">
    <source>
        <dbReference type="EMBL" id="WEL38307.1"/>
    </source>
</evidence>
<protein>
    <submittedName>
        <fullName evidence="1">Uncharacterized protein</fullName>
    </submittedName>
</protein>
<dbReference type="EMBL" id="CP075149">
    <property type="protein sequence ID" value="UTX42848.1"/>
    <property type="molecule type" value="Genomic_DNA"/>
</dbReference>
<organism evidence="1 3">
    <name type="scientific">Encephalitozoon hellem</name>
    <name type="common">Microsporidian parasite</name>
    <dbReference type="NCBI Taxonomy" id="27973"/>
    <lineage>
        <taxon>Eukaryota</taxon>
        <taxon>Fungi</taxon>
        <taxon>Fungi incertae sedis</taxon>
        <taxon>Microsporidia</taxon>
        <taxon>Unikaryonidae</taxon>
        <taxon>Encephalitozoon</taxon>
    </lineage>
</organism>
<gene>
    <name evidence="1" type="ORF">GPU96_03g05720</name>
    <name evidence="2" type="ORF">PFJ87_03g01670</name>
</gene>
<name>A0A9Q9F802_ENCHE</name>
<dbReference type="Proteomes" id="UP001059546">
    <property type="component" value="Chromosome III"/>
</dbReference>
<dbReference type="AlphaFoldDB" id="A0A9Q9F802"/>
<proteinExistence type="predicted"/>
<dbReference type="OrthoDB" id="10315896at2759"/>
<evidence type="ECO:0000313" key="4">
    <source>
        <dbReference type="Proteomes" id="UP001217963"/>
    </source>
</evidence>
<reference evidence="1" key="1">
    <citation type="submission" date="2021-05" db="EMBL/GenBank/DDBJ databases">
        <title>Encephalitozoon hellem ATCC 50604 Complete Genome.</title>
        <authorList>
            <person name="Mascarenhas dos Santos A.C."/>
            <person name="Julian A.T."/>
            <person name="Pombert J.-F."/>
        </authorList>
    </citation>
    <scope>NUCLEOTIDE SEQUENCE</scope>
    <source>
        <strain evidence="1">ATCC 50604</strain>
    </source>
</reference>
<evidence type="ECO:0000313" key="1">
    <source>
        <dbReference type="EMBL" id="UTX42848.1"/>
    </source>
</evidence>
<dbReference type="Proteomes" id="UP001217963">
    <property type="component" value="Chromosome III"/>
</dbReference>
<dbReference type="EMBL" id="CP119064">
    <property type="protein sequence ID" value="WEL38307.1"/>
    <property type="molecule type" value="Genomic_DNA"/>
</dbReference>
<keyword evidence="4" id="KW-1185">Reference proteome</keyword>
<accession>A0A9Q9F802</accession>